<feature type="transmembrane region" description="Helical" evidence="8">
    <location>
        <begin position="221"/>
        <end position="242"/>
    </location>
</feature>
<reference evidence="9" key="1">
    <citation type="journal article" date="2021" name="Genome Biol. Evol.">
        <title>A High-Quality Reference Genome for a Parasitic Bivalve with Doubly Uniparental Inheritance (Bivalvia: Unionida).</title>
        <authorList>
            <person name="Smith C.H."/>
        </authorList>
    </citation>
    <scope>NUCLEOTIDE SEQUENCE</scope>
    <source>
        <strain evidence="9">CHS0354</strain>
    </source>
</reference>
<dbReference type="AlphaFoldDB" id="A0AAE0SGP5"/>
<evidence type="ECO:0000256" key="2">
    <source>
        <dbReference type="ARBA" id="ARBA00005982"/>
    </source>
</evidence>
<dbReference type="GO" id="GO:0022857">
    <property type="term" value="F:transmembrane transporter activity"/>
    <property type="evidence" value="ECO:0007669"/>
    <property type="project" value="InterPro"/>
</dbReference>
<reference evidence="9" key="2">
    <citation type="journal article" date="2021" name="Genome Biol. Evol.">
        <title>Developing a high-quality reference genome for a parasitic bivalve with doubly uniparental inheritance (Bivalvia: Unionida).</title>
        <authorList>
            <person name="Smith C.H."/>
        </authorList>
    </citation>
    <scope>NUCLEOTIDE SEQUENCE</scope>
    <source>
        <strain evidence="9">CHS0354</strain>
        <tissue evidence="9">Mantle</tissue>
    </source>
</reference>
<evidence type="ECO:0000256" key="4">
    <source>
        <dbReference type="ARBA" id="ARBA00022856"/>
    </source>
</evidence>
<dbReference type="InterPro" id="IPR000109">
    <property type="entry name" value="POT_fam"/>
</dbReference>
<evidence type="ECO:0000313" key="9">
    <source>
        <dbReference type="EMBL" id="KAK3591712.1"/>
    </source>
</evidence>
<gene>
    <name evidence="9" type="ORF">CHS0354_019476</name>
</gene>
<name>A0AAE0SGP5_9BIVA</name>
<dbReference type="Proteomes" id="UP001195483">
    <property type="component" value="Unassembled WGS sequence"/>
</dbReference>
<evidence type="ECO:0000256" key="8">
    <source>
        <dbReference type="SAM" id="Phobius"/>
    </source>
</evidence>
<comment type="caution">
    <text evidence="9">The sequence shown here is derived from an EMBL/GenBank/DDBJ whole genome shotgun (WGS) entry which is preliminary data.</text>
</comment>
<dbReference type="EMBL" id="JAEAOA010001196">
    <property type="protein sequence ID" value="KAK3591712.1"/>
    <property type="molecule type" value="Genomic_DNA"/>
</dbReference>
<evidence type="ECO:0000256" key="5">
    <source>
        <dbReference type="ARBA" id="ARBA00022989"/>
    </source>
</evidence>
<keyword evidence="10" id="KW-1185">Reference proteome</keyword>
<keyword evidence="4" id="KW-0813">Transport</keyword>
<evidence type="ECO:0000313" key="10">
    <source>
        <dbReference type="Proteomes" id="UP001195483"/>
    </source>
</evidence>
<evidence type="ECO:0000256" key="1">
    <source>
        <dbReference type="ARBA" id="ARBA00004141"/>
    </source>
</evidence>
<feature type="transmembrane region" description="Helical" evidence="8">
    <location>
        <begin position="116"/>
        <end position="135"/>
    </location>
</feature>
<dbReference type="SUPFAM" id="SSF103473">
    <property type="entry name" value="MFS general substrate transporter"/>
    <property type="match status" value="1"/>
</dbReference>
<organism evidence="9 10">
    <name type="scientific">Potamilus streckersoni</name>
    <dbReference type="NCBI Taxonomy" id="2493646"/>
    <lineage>
        <taxon>Eukaryota</taxon>
        <taxon>Metazoa</taxon>
        <taxon>Spiralia</taxon>
        <taxon>Lophotrochozoa</taxon>
        <taxon>Mollusca</taxon>
        <taxon>Bivalvia</taxon>
        <taxon>Autobranchia</taxon>
        <taxon>Heteroconchia</taxon>
        <taxon>Palaeoheterodonta</taxon>
        <taxon>Unionida</taxon>
        <taxon>Unionoidea</taxon>
        <taxon>Unionidae</taxon>
        <taxon>Ambleminae</taxon>
        <taxon>Lampsilini</taxon>
        <taxon>Potamilus</taxon>
    </lineage>
</organism>
<feature type="transmembrane region" description="Helical" evidence="8">
    <location>
        <begin position="86"/>
        <end position="109"/>
    </location>
</feature>
<keyword evidence="6 8" id="KW-0472">Membrane</keyword>
<evidence type="ECO:0000256" key="6">
    <source>
        <dbReference type="ARBA" id="ARBA00023136"/>
    </source>
</evidence>
<protein>
    <submittedName>
        <fullName evidence="9">Uncharacterized protein</fullName>
    </submittedName>
</protein>
<feature type="transmembrane region" description="Helical" evidence="8">
    <location>
        <begin position="155"/>
        <end position="175"/>
    </location>
</feature>
<evidence type="ECO:0000256" key="3">
    <source>
        <dbReference type="ARBA" id="ARBA00022692"/>
    </source>
</evidence>
<feature type="transmembrane region" description="Helical" evidence="8">
    <location>
        <begin position="196"/>
        <end position="215"/>
    </location>
</feature>
<feature type="region of interest" description="Disordered" evidence="7">
    <location>
        <begin position="500"/>
        <end position="519"/>
    </location>
</feature>
<comment type="similarity">
    <text evidence="2">Belongs to the major facilitator superfamily. Proton-dependent oligopeptide transporter (POT/PTR) (TC 2.A.17) family.</text>
</comment>
<evidence type="ECO:0000256" key="7">
    <source>
        <dbReference type="SAM" id="MobiDB-lite"/>
    </source>
</evidence>
<keyword evidence="5 8" id="KW-1133">Transmembrane helix</keyword>
<sequence length="519" mass="58612">MDETPGLSARTPLLSVTSMDGTQNGSGSITKSDRHADVPNQGYSVCIHTVVLILIAVFCERLAFFSIFFNLVLFCMSELSFTNFEASTIFLIFTGTAYVIIPMIGGYIADSMCGRYRTILGSGFIFLIGTILLFFSAGDFINWFGQDSKDVKKALLVTGLVVVTIGSGGLQANIIPFGAQHITHMGPRAIQSFCHWYYWVRNLGCIASSSVVYLQQETKQFCWGYLMSILILLAGLVIFGLGHNKYNHVRPSESVLKKVFIMCCNIWRRKRRHFEANQIETSFIHEVKTLLKILPIYGFVTVYWMSYAQMSTSLFLQSERLDLSFGDVTIPPAFLIYFNAIMLVLFIPLMDFVIYPLLIRCDKSPSYIQRIGIGMFLAVLALSYAAGLELCRKNHGHFQQEIFNIHFSASNMSVFHQVPIFTLLGQSEVWTSITGLEFAYIQIPDYMQGLTTDWYPIDPLKNGRMENLFFLIAGITFFFWGIFVLVTRFGYSLTQEESQTRINDPHSSSSTENTEQIAA</sequence>
<dbReference type="Gene3D" id="1.20.1250.20">
    <property type="entry name" value="MFS general substrate transporter like domains"/>
    <property type="match status" value="1"/>
</dbReference>
<dbReference type="PANTHER" id="PTHR11654">
    <property type="entry name" value="OLIGOPEPTIDE TRANSPORTER-RELATED"/>
    <property type="match status" value="1"/>
</dbReference>
<dbReference type="Pfam" id="PF00854">
    <property type="entry name" value="PTR2"/>
    <property type="match status" value="1"/>
</dbReference>
<feature type="transmembrane region" description="Helical" evidence="8">
    <location>
        <begin position="294"/>
        <end position="316"/>
    </location>
</feature>
<accession>A0AAE0SGP5</accession>
<dbReference type="GO" id="GO:0015833">
    <property type="term" value="P:peptide transport"/>
    <property type="evidence" value="ECO:0007669"/>
    <property type="project" value="UniProtKB-KW"/>
</dbReference>
<reference evidence="9" key="3">
    <citation type="submission" date="2023-05" db="EMBL/GenBank/DDBJ databases">
        <authorList>
            <person name="Smith C.H."/>
        </authorList>
    </citation>
    <scope>NUCLEOTIDE SEQUENCE</scope>
    <source>
        <strain evidence="9">CHS0354</strain>
        <tissue evidence="9">Mantle</tissue>
    </source>
</reference>
<feature type="transmembrane region" description="Helical" evidence="8">
    <location>
        <begin position="50"/>
        <end position="74"/>
    </location>
</feature>
<feature type="transmembrane region" description="Helical" evidence="8">
    <location>
        <begin position="371"/>
        <end position="388"/>
    </location>
</feature>
<keyword evidence="4" id="KW-0571">Peptide transport</keyword>
<feature type="transmembrane region" description="Helical" evidence="8">
    <location>
        <begin position="336"/>
        <end position="359"/>
    </location>
</feature>
<keyword evidence="4" id="KW-0653">Protein transport</keyword>
<dbReference type="InterPro" id="IPR036259">
    <property type="entry name" value="MFS_trans_sf"/>
</dbReference>
<feature type="transmembrane region" description="Helical" evidence="8">
    <location>
        <begin position="468"/>
        <end position="491"/>
    </location>
</feature>
<dbReference type="GO" id="GO:0016020">
    <property type="term" value="C:membrane"/>
    <property type="evidence" value="ECO:0007669"/>
    <property type="project" value="UniProtKB-SubCell"/>
</dbReference>
<keyword evidence="3 8" id="KW-0812">Transmembrane</keyword>
<proteinExistence type="inferred from homology"/>
<comment type="subcellular location">
    <subcellularLocation>
        <location evidence="1">Membrane</location>
        <topology evidence="1">Multi-pass membrane protein</topology>
    </subcellularLocation>
</comment>